<dbReference type="InterPro" id="IPR007627">
    <property type="entry name" value="RNA_pol_sigma70_r2"/>
</dbReference>
<keyword evidence="5" id="KW-0804">Transcription</keyword>
<dbReference type="CDD" id="cd06171">
    <property type="entry name" value="Sigma70_r4"/>
    <property type="match status" value="1"/>
</dbReference>
<dbReference type="InterPro" id="IPR013249">
    <property type="entry name" value="RNA_pol_sigma70_r4_t2"/>
</dbReference>
<dbReference type="NCBIfam" id="TIGR02937">
    <property type="entry name" value="sigma70-ECF"/>
    <property type="match status" value="1"/>
</dbReference>
<dbReference type="Gene3D" id="1.10.1740.10">
    <property type="match status" value="1"/>
</dbReference>
<dbReference type="InterPro" id="IPR013324">
    <property type="entry name" value="RNA_pol_sigma_r3/r4-like"/>
</dbReference>
<evidence type="ECO:0000256" key="5">
    <source>
        <dbReference type="ARBA" id="ARBA00023163"/>
    </source>
</evidence>
<proteinExistence type="inferred from homology"/>
<sequence>MIELSRERELVELAKRKDEHAFMELLKDARGKVWRVCLAYGNNHYDAEDILEDAIAVAWQNIDTFRGKSRFSTWLYSIASNIAKNKLSRRREFAVEDVGADLPTNESDTGEVVSARQVVHDALGQLSPDFREALILREYAQMSYKEIAIQQAVSIQTVKSRIHRARNIVKKIIVAQESV</sequence>
<dbReference type="InterPro" id="IPR039425">
    <property type="entry name" value="RNA_pol_sigma-70-like"/>
</dbReference>
<name>A0ABS9HP89_9CORY</name>
<feature type="domain" description="RNA polymerase sigma-70 region 2" evidence="6">
    <location>
        <begin position="29"/>
        <end position="91"/>
    </location>
</feature>
<evidence type="ECO:0000256" key="3">
    <source>
        <dbReference type="ARBA" id="ARBA00023082"/>
    </source>
</evidence>
<dbReference type="RefSeq" id="WP_052722399.1">
    <property type="nucleotide sequence ID" value="NZ_JAFFSY010000003.1"/>
</dbReference>
<dbReference type="SUPFAM" id="SSF88659">
    <property type="entry name" value="Sigma3 and sigma4 domains of RNA polymerase sigma factors"/>
    <property type="match status" value="1"/>
</dbReference>
<dbReference type="InterPro" id="IPR036388">
    <property type="entry name" value="WH-like_DNA-bd_sf"/>
</dbReference>
<evidence type="ECO:0000259" key="7">
    <source>
        <dbReference type="Pfam" id="PF08281"/>
    </source>
</evidence>
<evidence type="ECO:0000256" key="2">
    <source>
        <dbReference type="ARBA" id="ARBA00023015"/>
    </source>
</evidence>
<dbReference type="Gene3D" id="1.10.10.10">
    <property type="entry name" value="Winged helix-like DNA-binding domain superfamily/Winged helix DNA-binding domain"/>
    <property type="match status" value="1"/>
</dbReference>
<dbReference type="PANTHER" id="PTHR43133">
    <property type="entry name" value="RNA POLYMERASE ECF-TYPE SIGMA FACTO"/>
    <property type="match status" value="1"/>
</dbReference>
<keyword evidence="9" id="KW-1185">Reference proteome</keyword>
<evidence type="ECO:0000313" key="8">
    <source>
        <dbReference type="EMBL" id="MCF6774675.1"/>
    </source>
</evidence>
<evidence type="ECO:0000259" key="6">
    <source>
        <dbReference type="Pfam" id="PF04542"/>
    </source>
</evidence>
<dbReference type="EMBL" id="JAKJKU010000004">
    <property type="protein sequence ID" value="MCF6774675.1"/>
    <property type="molecule type" value="Genomic_DNA"/>
</dbReference>
<dbReference type="GeneID" id="92727538"/>
<comment type="similarity">
    <text evidence="1">Belongs to the sigma-70 factor family. ECF subfamily.</text>
</comment>
<keyword evidence="2" id="KW-0805">Transcription regulation</keyword>
<accession>A0ABS9HP89</accession>
<organism evidence="8 9">
    <name type="scientific">Corynebacterium parakroppenstedtii</name>
    <dbReference type="NCBI Taxonomy" id="2828363"/>
    <lineage>
        <taxon>Bacteria</taxon>
        <taxon>Bacillati</taxon>
        <taxon>Actinomycetota</taxon>
        <taxon>Actinomycetes</taxon>
        <taxon>Mycobacteriales</taxon>
        <taxon>Corynebacteriaceae</taxon>
        <taxon>Corynebacterium</taxon>
    </lineage>
</organism>
<dbReference type="Proteomes" id="UP001200604">
    <property type="component" value="Unassembled WGS sequence"/>
</dbReference>
<evidence type="ECO:0000256" key="4">
    <source>
        <dbReference type="ARBA" id="ARBA00023125"/>
    </source>
</evidence>
<dbReference type="SUPFAM" id="SSF88946">
    <property type="entry name" value="Sigma2 domain of RNA polymerase sigma factors"/>
    <property type="match status" value="1"/>
</dbReference>
<dbReference type="InterPro" id="IPR014284">
    <property type="entry name" value="RNA_pol_sigma-70_dom"/>
</dbReference>
<keyword evidence="4" id="KW-0238">DNA-binding</keyword>
<keyword evidence="3" id="KW-0731">Sigma factor</keyword>
<dbReference type="Pfam" id="PF04542">
    <property type="entry name" value="Sigma70_r2"/>
    <property type="match status" value="1"/>
</dbReference>
<evidence type="ECO:0000256" key="1">
    <source>
        <dbReference type="ARBA" id="ARBA00010641"/>
    </source>
</evidence>
<dbReference type="PANTHER" id="PTHR43133:SF51">
    <property type="entry name" value="RNA POLYMERASE SIGMA FACTOR"/>
    <property type="match status" value="1"/>
</dbReference>
<reference evidence="8 9" key="1">
    <citation type="submission" date="2022-01" db="EMBL/GenBank/DDBJ databases">
        <title>Identification and Characterization of Corynebacterium sp.</title>
        <authorList>
            <person name="Luo Q."/>
            <person name="Qu P."/>
            <person name="Chen Q."/>
        </authorList>
    </citation>
    <scope>NUCLEOTIDE SEQUENCE [LARGE SCALE GENOMIC DNA]</scope>
    <source>
        <strain evidence="8 9">MC-12</strain>
    </source>
</reference>
<gene>
    <name evidence="8" type="ORF">L3H44_09705</name>
</gene>
<feature type="domain" description="RNA polymerase sigma factor 70 region 4 type 2" evidence="7">
    <location>
        <begin position="117"/>
        <end position="166"/>
    </location>
</feature>
<comment type="caution">
    <text evidence="8">The sequence shown here is derived from an EMBL/GenBank/DDBJ whole genome shotgun (WGS) entry which is preliminary data.</text>
</comment>
<protein>
    <submittedName>
        <fullName evidence="8">Sigma-70 family RNA polymerase sigma factor</fullName>
    </submittedName>
</protein>
<dbReference type="InterPro" id="IPR013325">
    <property type="entry name" value="RNA_pol_sigma_r2"/>
</dbReference>
<evidence type="ECO:0000313" key="9">
    <source>
        <dbReference type="Proteomes" id="UP001200604"/>
    </source>
</evidence>
<dbReference type="Pfam" id="PF08281">
    <property type="entry name" value="Sigma70_r4_2"/>
    <property type="match status" value="1"/>
</dbReference>